<keyword evidence="1" id="KW-0472">Membrane</keyword>
<feature type="transmembrane region" description="Helical" evidence="1">
    <location>
        <begin position="21"/>
        <end position="44"/>
    </location>
</feature>
<sequence length="62" mass="7016">MRTLFQTLFDSRVRRDKRGATSVEYGMILAFVVLVMLATLSQVADVTTHLWNNVSDKVQKAS</sequence>
<name>A0ABS2D379_9SPHN</name>
<dbReference type="EMBL" id="JAFEMC010000001">
    <property type="protein sequence ID" value="MBM6575013.1"/>
    <property type="molecule type" value="Genomic_DNA"/>
</dbReference>
<keyword evidence="1" id="KW-1133">Transmembrane helix</keyword>
<comment type="caution">
    <text evidence="2">The sequence shown here is derived from an EMBL/GenBank/DDBJ whole genome shotgun (WGS) entry which is preliminary data.</text>
</comment>
<proteinExistence type="predicted"/>
<reference evidence="2 3" key="1">
    <citation type="submission" date="2020-12" db="EMBL/GenBank/DDBJ databases">
        <title>Sphingomonas sp.</title>
        <authorList>
            <person name="Kim M.K."/>
        </authorList>
    </citation>
    <scope>NUCLEOTIDE SEQUENCE [LARGE SCALE GENOMIC DNA]</scope>
    <source>
        <strain evidence="2 3">BT552</strain>
    </source>
</reference>
<dbReference type="Proteomes" id="UP000763641">
    <property type="component" value="Unassembled WGS sequence"/>
</dbReference>
<evidence type="ECO:0000313" key="3">
    <source>
        <dbReference type="Proteomes" id="UP000763641"/>
    </source>
</evidence>
<accession>A0ABS2D379</accession>
<dbReference type="RefSeq" id="WP_204193479.1">
    <property type="nucleotide sequence ID" value="NZ_JAFEMC010000001.1"/>
</dbReference>
<keyword evidence="1" id="KW-0812">Transmembrane</keyword>
<evidence type="ECO:0000256" key="1">
    <source>
        <dbReference type="SAM" id="Phobius"/>
    </source>
</evidence>
<protein>
    <submittedName>
        <fullName evidence="2">Flp family type IVb pilin</fullName>
    </submittedName>
</protein>
<organism evidence="2 3">
    <name type="scientific">Sphingomonas longa</name>
    <dbReference type="NCBI Taxonomy" id="2778730"/>
    <lineage>
        <taxon>Bacteria</taxon>
        <taxon>Pseudomonadati</taxon>
        <taxon>Pseudomonadota</taxon>
        <taxon>Alphaproteobacteria</taxon>
        <taxon>Sphingomonadales</taxon>
        <taxon>Sphingomonadaceae</taxon>
        <taxon>Sphingomonas</taxon>
    </lineage>
</organism>
<evidence type="ECO:0000313" key="2">
    <source>
        <dbReference type="EMBL" id="MBM6575013.1"/>
    </source>
</evidence>
<keyword evidence="3" id="KW-1185">Reference proteome</keyword>
<gene>
    <name evidence="2" type="ORF">ILT43_01410</name>
</gene>